<proteinExistence type="predicted"/>
<reference evidence="7 8" key="1">
    <citation type="submission" date="2024-04" db="EMBL/GenBank/DDBJ databases">
        <title>Draft genome sequence of Thalassolituus maritimus NBRC 116585.</title>
        <authorList>
            <person name="Miyakawa T."/>
            <person name="Kusuya Y."/>
            <person name="Miura T."/>
        </authorList>
    </citation>
    <scope>NUCLEOTIDE SEQUENCE [LARGE SCALE GENOMIC DNA]</scope>
    <source>
        <strain evidence="7 8">5NW40-0001</strain>
    </source>
</reference>
<protein>
    <submittedName>
        <fullName evidence="7">DMT family transporter</fullName>
    </submittedName>
</protein>
<dbReference type="PANTHER" id="PTHR22911:SF6">
    <property type="entry name" value="SOLUTE CARRIER FAMILY 35 MEMBER G1"/>
    <property type="match status" value="1"/>
</dbReference>
<keyword evidence="4 5" id="KW-0472">Membrane</keyword>
<comment type="caution">
    <text evidence="7">The sequence shown here is derived from an EMBL/GenBank/DDBJ whole genome shotgun (WGS) entry which is preliminary data.</text>
</comment>
<feature type="transmembrane region" description="Helical" evidence="5">
    <location>
        <begin position="49"/>
        <end position="66"/>
    </location>
</feature>
<evidence type="ECO:0000313" key="8">
    <source>
        <dbReference type="Proteomes" id="UP001481413"/>
    </source>
</evidence>
<evidence type="ECO:0000256" key="1">
    <source>
        <dbReference type="ARBA" id="ARBA00004141"/>
    </source>
</evidence>
<feature type="transmembrane region" description="Helical" evidence="5">
    <location>
        <begin position="271"/>
        <end position="289"/>
    </location>
</feature>
<feature type="transmembrane region" description="Helical" evidence="5">
    <location>
        <begin position="246"/>
        <end position="265"/>
    </location>
</feature>
<feature type="transmembrane region" description="Helical" evidence="5">
    <location>
        <begin position="104"/>
        <end position="126"/>
    </location>
</feature>
<feature type="domain" description="EamA" evidence="6">
    <location>
        <begin position="19"/>
        <end position="149"/>
    </location>
</feature>
<dbReference type="InterPro" id="IPR037185">
    <property type="entry name" value="EmrE-like"/>
</dbReference>
<keyword evidence="8" id="KW-1185">Reference proteome</keyword>
<dbReference type="Gene3D" id="1.10.3730.20">
    <property type="match status" value="1"/>
</dbReference>
<feature type="transmembrane region" description="Helical" evidence="5">
    <location>
        <begin position="216"/>
        <end position="234"/>
    </location>
</feature>
<feature type="domain" description="EamA" evidence="6">
    <location>
        <begin position="159"/>
        <end position="286"/>
    </location>
</feature>
<gene>
    <name evidence="7" type="ORF">NBRC116585_18120</name>
</gene>
<dbReference type="Pfam" id="PF00892">
    <property type="entry name" value="EamA"/>
    <property type="match status" value="2"/>
</dbReference>
<evidence type="ECO:0000256" key="2">
    <source>
        <dbReference type="ARBA" id="ARBA00022692"/>
    </source>
</evidence>
<evidence type="ECO:0000256" key="5">
    <source>
        <dbReference type="SAM" id="Phobius"/>
    </source>
</evidence>
<accession>A0ABP9ZZX4</accession>
<sequence length="299" mass="32797">MPNPTYHKRYVMHSNLRQAALFLIGGEALLAVMGGLIKYLSESLSTEQIVFFRNVAGLLILMPLILRQGTHLLKTSVWHWHLMRGVVGVTAMYCYFWALGHMPLTEAFLVKLSSPFFMPLIGLLWLGERAGKYSIVAVFVGFAGVACILRPDDSTFTFIALVALLGAFLAALAKVTIRRMSSTESSQTIVFYFGVIAALISAPGAAMTWQPVSSDLWGWILLLGLVATLGQLALTRAYRTAPTGKVGVYAYTAVLYGALMGWLIWDEIPMWTTWLGAALIIAAGLINLYKPTDKTASKQ</sequence>
<evidence type="ECO:0000256" key="4">
    <source>
        <dbReference type="ARBA" id="ARBA00023136"/>
    </source>
</evidence>
<dbReference type="EMBL" id="BAABWH010000004">
    <property type="protein sequence ID" value="GAA6145694.1"/>
    <property type="molecule type" value="Genomic_DNA"/>
</dbReference>
<feature type="transmembrane region" description="Helical" evidence="5">
    <location>
        <begin position="20"/>
        <end position="37"/>
    </location>
</feature>
<evidence type="ECO:0000313" key="7">
    <source>
        <dbReference type="EMBL" id="GAA6145694.1"/>
    </source>
</evidence>
<comment type="subcellular location">
    <subcellularLocation>
        <location evidence="1">Membrane</location>
        <topology evidence="1">Multi-pass membrane protein</topology>
    </subcellularLocation>
</comment>
<dbReference type="InterPro" id="IPR000620">
    <property type="entry name" value="EamA_dom"/>
</dbReference>
<feature type="transmembrane region" description="Helical" evidence="5">
    <location>
        <begin position="133"/>
        <end position="151"/>
    </location>
</feature>
<evidence type="ECO:0000259" key="6">
    <source>
        <dbReference type="Pfam" id="PF00892"/>
    </source>
</evidence>
<feature type="transmembrane region" description="Helical" evidence="5">
    <location>
        <begin position="189"/>
        <end position="210"/>
    </location>
</feature>
<dbReference type="PANTHER" id="PTHR22911">
    <property type="entry name" value="ACYL-MALONYL CONDENSING ENZYME-RELATED"/>
    <property type="match status" value="1"/>
</dbReference>
<keyword evidence="3 5" id="KW-1133">Transmembrane helix</keyword>
<feature type="transmembrane region" description="Helical" evidence="5">
    <location>
        <begin position="157"/>
        <end position="177"/>
    </location>
</feature>
<evidence type="ECO:0000256" key="3">
    <source>
        <dbReference type="ARBA" id="ARBA00022989"/>
    </source>
</evidence>
<dbReference type="Proteomes" id="UP001481413">
    <property type="component" value="Unassembled WGS sequence"/>
</dbReference>
<dbReference type="SUPFAM" id="SSF103481">
    <property type="entry name" value="Multidrug resistance efflux transporter EmrE"/>
    <property type="match status" value="2"/>
</dbReference>
<organism evidence="7 8">
    <name type="scientific">Thalassolituus maritimus</name>
    <dbReference type="NCBI Taxonomy" id="484498"/>
    <lineage>
        <taxon>Bacteria</taxon>
        <taxon>Pseudomonadati</taxon>
        <taxon>Pseudomonadota</taxon>
        <taxon>Gammaproteobacteria</taxon>
        <taxon>Oceanospirillales</taxon>
        <taxon>Oceanospirillaceae</taxon>
        <taxon>Thalassolituus</taxon>
    </lineage>
</organism>
<name>A0ABP9ZZX4_9GAMM</name>
<feature type="transmembrane region" description="Helical" evidence="5">
    <location>
        <begin position="78"/>
        <end position="98"/>
    </location>
</feature>
<keyword evidence="2 5" id="KW-0812">Transmembrane</keyword>